<organism evidence="2 3">
    <name type="scientific">Acinetobacter bouvetii</name>
    <dbReference type="NCBI Taxonomy" id="202951"/>
    <lineage>
        <taxon>Bacteria</taxon>
        <taxon>Pseudomonadati</taxon>
        <taxon>Pseudomonadota</taxon>
        <taxon>Gammaproteobacteria</taxon>
        <taxon>Moraxellales</taxon>
        <taxon>Moraxellaceae</taxon>
        <taxon>Acinetobacter</taxon>
    </lineage>
</organism>
<dbReference type="SUPFAM" id="SSF56935">
    <property type="entry name" value="Porins"/>
    <property type="match status" value="1"/>
</dbReference>
<feature type="chain" id="PRO_5020845641" description="Alginate export domain-containing protein" evidence="1">
    <location>
        <begin position="20"/>
        <end position="425"/>
    </location>
</feature>
<dbReference type="EMBL" id="SGSU01000006">
    <property type="protein sequence ID" value="RZG67743.1"/>
    <property type="molecule type" value="Genomic_DNA"/>
</dbReference>
<evidence type="ECO:0008006" key="4">
    <source>
        <dbReference type="Google" id="ProtNLM"/>
    </source>
</evidence>
<evidence type="ECO:0000313" key="3">
    <source>
        <dbReference type="Proteomes" id="UP000293483"/>
    </source>
</evidence>
<protein>
    <recommendedName>
        <fullName evidence="4">Alginate export domain-containing protein</fullName>
    </recommendedName>
</protein>
<comment type="caution">
    <text evidence="2">The sequence shown here is derived from an EMBL/GenBank/DDBJ whole genome shotgun (WGS) entry which is preliminary data.</text>
</comment>
<feature type="signal peptide" evidence="1">
    <location>
        <begin position="1"/>
        <end position="19"/>
    </location>
</feature>
<dbReference type="Gene3D" id="2.40.160.10">
    <property type="entry name" value="Porin"/>
    <property type="match status" value="1"/>
</dbReference>
<gene>
    <name evidence="2" type="ORF">EXE25_07230</name>
</gene>
<sequence length="425" mass="46670">MRKTMCAAALLLSGGTVQADMASLPENVKIKPVLDVTLGAFYSDKRYNNPDASGEVSWQEAYAKYGFEAGVQHSGGALYGSVMGLSSGTFGDGDAGGMTTGKERRTSLEEWTAGWRNGSAEEASFDLRAGRQNIQIADGFIVAGDALNVGNGVADGELNRGGGYYLAARRSFDFAVQMKMQLNEQLKTQVYYLESDNKAQYQPKLWAADAEYDFGKASAGLTYLQVTDLEDPNQDSLRDDLKDISLRVKAQVNAQLAFSGEYVHQDQKHHNENAWYAAANYTFDQLPYQPILGYRYSSFSENYDPLFYGNTNAGFGTWFQGEVAGNYAGPFSSNARIHQLSLQASMKENLHIGLLAYQFDTIKKETENLDGHEVDAFAVWSPTVNINVIPLAGWYKPKKDIDHGGSQAGGTGSNVYAQLILQYLY</sequence>
<dbReference type="RefSeq" id="WP_130145044.1">
    <property type="nucleotide sequence ID" value="NZ_SGSU01000006.1"/>
</dbReference>
<dbReference type="AlphaFoldDB" id="A0A4Q7AW00"/>
<name>A0A4Q7AW00_9GAMM</name>
<dbReference type="Proteomes" id="UP000293483">
    <property type="component" value="Unassembled WGS sequence"/>
</dbReference>
<evidence type="ECO:0000313" key="2">
    <source>
        <dbReference type="EMBL" id="RZG67743.1"/>
    </source>
</evidence>
<keyword evidence="1" id="KW-0732">Signal</keyword>
<dbReference type="InterPro" id="IPR023614">
    <property type="entry name" value="Porin_dom_sf"/>
</dbReference>
<proteinExistence type="predicted"/>
<evidence type="ECO:0000256" key="1">
    <source>
        <dbReference type="SAM" id="SignalP"/>
    </source>
</evidence>
<dbReference type="STRING" id="202951.GCA_001485025_02223"/>
<accession>A0A4Q7AW00</accession>
<reference evidence="2 3" key="1">
    <citation type="submission" date="2019-02" db="EMBL/GenBank/DDBJ databases">
        <title>The Batch Genome Submission of Acinetobacter spp. strains.</title>
        <authorList>
            <person name="Qin J."/>
            <person name="Hu Y."/>
            <person name="Ye H."/>
            <person name="Wei L."/>
            <person name="Feng Y."/>
            <person name="Zong Z."/>
        </authorList>
    </citation>
    <scope>NUCLEOTIDE SEQUENCE [LARGE SCALE GENOMIC DNA]</scope>
    <source>
        <strain evidence="2 3">WCHABo060081</strain>
    </source>
</reference>